<proteinExistence type="inferred from homology"/>
<feature type="transmembrane region" description="Helical" evidence="8">
    <location>
        <begin position="35"/>
        <end position="52"/>
    </location>
</feature>
<evidence type="ECO:0000256" key="2">
    <source>
        <dbReference type="ARBA" id="ARBA00022448"/>
    </source>
</evidence>
<dbReference type="InterPro" id="IPR011701">
    <property type="entry name" value="MFS"/>
</dbReference>
<comment type="subcellular location">
    <subcellularLocation>
        <location evidence="1">Membrane</location>
        <topology evidence="1">Multi-pass membrane protein</topology>
    </subcellularLocation>
</comment>
<keyword evidence="10" id="KW-1185">Reference proteome</keyword>
<protein>
    <recommendedName>
        <fullName evidence="11">Major facilitator superfamily (MFS) profile domain-containing protein</fullName>
    </recommendedName>
</protein>
<feature type="transmembrane region" description="Helical" evidence="8">
    <location>
        <begin position="125"/>
        <end position="144"/>
    </location>
</feature>
<organism evidence="9 10">
    <name type="scientific">Tegillarca granosa</name>
    <name type="common">Malaysian cockle</name>
    <name type="synonym">Anadara granosa</name>
    <dbReference type="NCBI Taxonomy" id="220873"/>
    <lineage>
        <taxon>Eukaryota</taxon>
        <taxon>Metazoa</taxon>
        <taxon>Spiralia</taxon>
        <taxon>Lophotrochozoa</taxon>
        <taxon>Mollusca</taxon>
        <taxon>Bivalvia</taxon>
        <taxon>Autobranchia</taxon>
        <taxon>Pteriomorphia</taxon>
        <taxon>Arcoida</taxon>
        <taxon>Arcoidea</taxon>
        <taxon>Arcidae</taxon>
        <taxon>Tegillarca</taxon>
    </lineage>
</organism>
<reference evidence="9 10" key="1">
    <citation type="submission" date="2022-12" db="EMBL/GenBank/DDBJ databases">
        <title>Chromosome-level genome of Tegillarca granosa.</title>
        <authorList>
            <person name="Kim J."/>
        </authorList>
    </citation>
    <scope>NUCLEOTIDE SEQUENCE [LARGE SCALE GENOMIC DNA]</scope>
    <source>
        <strain evidence="9">Teg-2019</strain>
        <tissue evidence="9">Adductor muscle</tissue>
    </source>
</reference>
<dbReference type="EMBL" id="JARBDR010000919">
    <property type="protein sequence ID" value="KAJ8300638.1"/>
    <property type="molecule type" value="Genomic_DNA"/>
</dbReference>
<evidence type="ECO:0000256" key="8">
    <source>
        <dbReference type="SAM" id="Phobius"/>
    </source>
</evidence>
<dbReference type="SUPFAM" id="SSF103473">
    <property type="entry name" value="MFS general substrate transporter"/>
    <property type="match status" value="1"/>
</dbReference>
<comment type="similarity">
    <text evidence="6">Belongs to the major facilitator superfamily. Spinster (TC 2.A.1.49) family.</text>
</comment>
<evidence type="ECO:0000256" key="1">
    <source>
        <dbReference type="ARBA" id="ARBA00004141"/>
    </source>
</evidence>
<evidence type="ECO:0008006" key="11">
    <source>
        <dbReference type="Google" id="ProtNLM"/>
    </source>
</evidence>
<keyword evidence="2" id="KW-0813">Transport</keyword>
<keyword evidence="4 8" id="KW-1133">Transmembrane helix</keyword>
<dbReference type="Pfam" id="PF07690">
    <property type="entry name" value="MFS_1"/>
    <property type="match status" value="1"/>
</dbReference>
<comment type="caution">
    <text evidence="9">The sequence shown here is derived from an EMBL/GenBank/DDBJ whole genome shotgun (WGS) entry which is preliminary data.</text>
</comment>
<evidence type="ECO:0000256" key="5">
    <source>
        <dbReference type="ARBA" id="ARBA00023136"/>
    </source>
</evidence>
<name>A0ABQ9E5E7_TEGGR</name>
<dbReference type="Gene3D" id="1.20.1250.20">
    <property type="entry name" value="MFS general substrate transporter like domains"/>
    <property type="match status" value="1"/>
</dbReference>
<feature type="transmembrane region" description="Helical" evidence="8">
    <location>
        <begin position="381"/>
        <end position="405"/>
    </location>
</feature>
<keyword evidence="5 8" id="KW-0472">Membrane</keyword>
<feature type="compositionally biased region" description="Basic and acidic residues" evidence="7">
    <location>
        <begin position="8"/>
        <end position="23"/>
    </location>
</feature>
<dbReference type="PANTHER" id="PTHR23505">
    <property type="entry name" value="SPINSTER"/>
    <property type="match status" value="1"/>
</dbReference>
<dbReference type="Proteomes" id="UP001217089">
    <property type="component" value="Unassembled WGS sequence"/>
</dbReference>
<evidence type="ECO:0000256" key="3">
    <source>
        <dbReference type="ARBA" id="ARBA00022692"/>
    </source>
</evidence>
<feature type="transmembrane region" description="Helical" evidence="8">
    <location>
        <begin position="156"/>
        <end position="176"/>
    </location>
</feature>
<dbReference type="InterPro" id="IPR036259">
    <property type="entry name" value="MFS_trans_sf"/>
</dbReference>
<evidence type="ECO:0000256" key="4">
    <source>
        <dbReference type="ARBA" id="ARBA00022989"/>
    </source>
</evidence>
<sequence length="426" mass="47600">MDQYPSRKTGDKMDEQKTEKAESQRSSWRTSLTPYNIYVLFLLLVTYLLNQLDRYMLPITTKSVAQDIHYGDQVCMVNTSFTSAEIGDTKCSSTDRHNEAGCTPFAASIIADYFNAESRGFALGIYNWGIYMGYSMSYAFGNFITEANINNQGWRWSFIFSGAPGFLIGILILTTLKEPERQKKPEEKKETQVEGCSRFARILKKFLNPSLILLCIAGSIRNASGYVFGNNSQVYFQSIGQTKDQIGEYMSWIPIVGGSLSVTLGGFISDRVVKRLGMYARVIVIVVSLLVAAPFAAGTLYFEPPYAYICQIPTYLFGEMWIGITLAIILELVPSDIRTSAVAIYLFIITNIGGNTPLLVPPIKKHFQSIGYTGKGEALRAALYILYPGPYVYGAGMYLLVMFVLKRDQRRAKLGNYVEMGVSSQE</sequence>
<accession>A0ABQ9E5E7</accession>
<dbReference type="InterPro" id="IPR044770">
    <property type="entry name" value="MFS_spinster-like"/>
</dbReference>
<evidence type="ECO:0000256" key="6">
    <source>
        <dbReference type="ARBA" id="ARBA00024338"/>
    </source>
</evidence>
<evidence type="ECO:0000313" key="10">
    <source>
        <dbReference type="Proteomes" id="UP001217089"/>
    </source>
</evidence>
<feature type="transmembrane region" description="Helical" evidence="8">
    <location>
        <begin position="342"/>
        <end position="361"/>
    </location>
</feature>
<feature type="transmembrane region" description="Helical" evidence="8">
    <location>
        <begin position="211"/>
        <end position="229"/>
    </location>
</feature>
<feature type="transmembrane region" description="Helical" evidence="8">
    <location>
        <begin position="249"/>
        <end position="268"/>
    </location>
</feature>
<feature type="transmembrane region" description="Helical" evidence="8">
    <location>
        <begin position="306"/>
        <end position="330"/>
    </location>
</feature>
<gene>
    <name evidence="9" type="ORF">KUTeg_022157</name>
</gene>
<evidence type="ECO:0000256" key="7">
    <source>
        <dbReference type="SAM" id="MobiDB-lite"/>
    </source>
</evidence>
<feature type="region of interest" description="Disordered" evidence="7">
    <location>
        <begin position="1"/>
        <end position="25"/>
    </location>
</feature>
<feature type="transmembrane region" description="Helical" evidence="8">
    <location>
        <begin position="280"/>
        <end position="300"/>
    </location>
</feature>
<keyword evidence="3 8" id="KW-0812">Transmembrane</keyword>
<evidence type="ECO:0000313" key="9">
    <source>
        <dbReference type="EMBL" id="KAJ8300638.1"/>
    </source>
</evidence>
<dbReference type="PANTHER" id="PTHR23505:SF79">
    <property type="entry name" value="PROTEIN SPINSTER"/>
    <property type="match status" value="1"/>
</dbReference>